<organism evidence="3 5">
    <name type="scientific">Thalassobellus suaedae</name>
    <dbReference type="NCBI Taxonomy" id="3074124"/>
    <lineage>
        <taxon>Bacteria</taxon>
        <taxon>Pseudomonadati</taxon>
        <taxon>Bacteroidota</taxon>
        <taxon>Flavobacteriia</taxon>
        <taxon>Flavobacteriales</taxon>
        <taxon>Flavobacteriaceae</taxon>
        <taxon>Thalassobellus</taxon>
    </lineage>
</organism>
<dbReference type="Proteomes" id="UP001302806">
    <property type="component" value="Chromosome"/>
</dbReference>
<evidence type="ECO:0000313" key="3">
    <source>
        <dbReference type="EMBL" id="WNH11281.1"/>
    </source>
</evidence>
<evidence type="ECO:0000313" key="2">
    <source>
        <dbReference type="EMBL" id="WNH09259.1"/>
    </source>
</evidence>
<feature type="transmembrane region" description="Helical" evidence="1">
    <location>
        <begin position="45"/>
        <end position="64"/>
    </location>
</feature>
<feature type="transmembrane region" description="Helical" evidence="1">
    <location>
        <begin position="5"/>
        <end position="25"/>
    </location>
</feature>
<gene>
    <name evidence="3" type="ORF">RHP49_10190</name>
    <name evidence="2" type="ORF">RHP51_00415</name>
</gene>
<name>A0ABY9XZN2_9FLAO</name>
<dbReference type="EMBL" id="CP134537">
    <property type="protein sequence ID" value="WNH09259.1"/>
    <property type="molecule type" value="Genomic_DNA"/>
</dbReference>
<sequence>MKKEIFIGMFVGLIANAMGLFIAANLLGQGDDFTTVIKAAANEGFLGKLISLGAVLNLVAFFVFIRKKQDYRARGVLLITVFIALFTFVFKLF</sequence>
<accession>A0ABY9XZN2</accession>
<dbReference type="RefSeq" id="WP_415861257.1">
    <property type="nucleotide sequence ID" value="NZ_CP134536.1"/>
</dbReference>
<reference evidence="4 5" key="1">
    <citation type="submission" date="2023-09" db="EMBL/GenBank/DDBJ databases">
        <title>Thalassobella suaedae gen. nov., sp. nov., a marine bacterium of the family Flavobacteriaceae isolated from a halophyte Suaeda japonica.</title>
        <authorList>
            <person name="Lee S.Y."/>
            <person name="Hwang C.Y."/>
        </authorList>
    </citation>
    <scope>NUCLEOTIDE SEQUENCE [LARGE SCALE GENOMIC DNA]</scope>
    <source>
        <strain evidence="3 5">HL-DH10</strain>
        <strain evidence="2 4">HL-DH14</strain>
    </source>
</reference>
<proteinExistence type="predicted"/>
<evidence type="ECO:0000313" key="5">
    <source>
        <dbReference type="Proteomes" id="UP001303407"/>
    </source>
</evidence>
<keyword evidence="1" id="KW-0812">Transmembrane</keyword>
<dbReference type="EMBL" id="CP134536">
    <property type="protein sequence ID" value="WNH11281.1"/>
    <property type="molecule type" value="Genomic_DNA"/>
</dbReference>
<feature type="transmembrane region" description="Helical" evidence="1">
    <location>
        <begin position="71"/>
        <end position="90"/>
    </location>
</feature>
<protein>
    <submittedName>
        <fullName evidence="3">Uncharacterized protein</fullName>
    </submittedName>
</protein>
<keyword evidence="1" id="KW-0472">Membrane</keyword>
<evidence type="ECO:0000313" key="4">
    <source>
        <dbReference type="Proteomes" id="UP001302806"/>
    </source>
</evidence>
<keyword evidence="5" id="KW-1185">Reference proteome</keyword>
<evidence type="ECO:0000256" key="1">
    <source>
        <dbReference type="SAM" id="Phobius"/>
    </source>
</evidence>
<dbReference type="Proteomes" id="UP001303407">
    <property type="component" value="Chromosome"/>
</dbReference>
<keyword evidence="1" id="KW-1133">Transmembrane helix</keyword>